<reference evidence="1" key="1">
    <citation type="submission" date="2018-11" db="EMBL/GenBank/DDBJ databases">
        <authorList>
            <person name="Alioto T."/>
            <person name="Alioto T."/>
        </authorList>
    </citation>
    <scope>NUCLEOTIDE SEQUENCE</scope>
</reference>
<dbReference type="OrthoDB" id="6212044at2759"/>
<organism evidence="1 2">
    <name type="scientific">Mytilus galloprovincialis</name>
    <name type="common">Mediterranean mussel</name>
    <dbReference type="NCBI Taxonomy" id="29158"/>
    <lineage>
        <taxon>Eukaryota</taxon>
        <taxon>Metazoa</taxon>
        <taxon>Spiralia</taxon>
        <taxon>Lophotrochozoa</taxon>
        <taxon>Mollusca</taxon>
        <taxon>Bivalvia</taxon>
        <taxon>Autobranchia</taxon>
        <taxon>Pteriomorphia</taxon>
        <taxon>Mytilida</taxon>
        <taxon>Mytiloidea</taxon>
        <taxon>Mytilidae</taxon>
        <taxon>Mytilinae</taxon>
        <taxon>Mytilus</taxon>
    </lineage>
</organism>
<accession>A0A8B6BVC8</accession>
<proteinExistence type="predicted"/>
<sequence>MEDWNKKLIEAAKEGRVEELKLCLANGANIDYQQVNLNIEYQVGHESHDRTLMFNTEHERQQDTTLMFHTEHERQQDTTLMFNTEHERQQDTPLMFHTEHERQQDTTLMFNTEQDTY</sequence>
<dbReference type="AlphaFoldDB" id="A0A8B6BVC8"/>
<gene>
    <name evidence="1" type="ORF">MGAL_10B087808</name>
</gene>
<comment type="caution">
    <text evidence="1">The sequence shown here is derived from an EMBL/GenBank/DDBJ whole genome shotgun (WGS) entry which is preliminary data.</text>
</comment>
<protein>
    <submittedName>
        <fullName evidence="1">Uncharacterized protein</fullName>
    </submittedName>
</protein>
<dbReference type="Proteomes" id="UP000596742">
    <property type="component" value="Unassembled WGS sequence"/>
</dbReference>
<name>A0A8B6BVC8_MYTGA</name>
<evidence type="ECO:0000313" key="1">
    <source>
        <dbReference type="EMBL" id="VDH96235.1"/>
    </source>
</evidence>
<evidence type="ECO:0000313" key="2">
    <source>
        <dbReference type="Proteomes" id="UP000596742"/>
    </source>
</evidence>
<dbReference type="EMBL" id="UYJE01000767">
    <property type="protein sequence ID" value="VDH96235.1"/>
    <property type="molecule type" value="Genomic_DNA"/>
</dbReference>
<keyword evidence="2" id="KW-1185">Reference proteome</keyword>